<name>A0A0B3YUF3_9ALTE</name>
<evidence type="ECO:0008006" key="3">
    <source>
        <dbReference type="Google" id="ProtNLM"/>
    </source>
</evidence>
<dbReference type="Proteomes" id="UP000031197">
    <property type="component" value="Unassembled WGS sequence"/>
</dbReference>
<comment type="caution">
    <text evidence="1">The sequence shown here is derived from an EMBL/GenBank/DDBJ whole genome shotgun (WGS) entry which is preliminary data.</text>
</comment>
<keyword evidence="2" id="KW-1185">Reference proteome</keyword>
<dbReference type="OrthoDB" id="8756565at2"/>
<dbReference type="SUPFAM" id="SSF53756">
    <property type="entry name" value="UDP-Glycosyltransferase/glycogen phosphorylase"/>
    <property type="match status" value="1"/>
</dbReference>
<evidence type="ECO:0000313" key="2">
    <source>
        <dbReference type="Proteomes" id="UP000031197"/>
    </source>
</evidence>
<organism evidence="1 2">
    <name type="scientific">Alteromonas marina</name>
    <dbReference type="NCBI Taxonomy" id="203795"/>
    <lineage>
        <taxon>Bacteria</taxon>
        <taxon>Pseudomonadati</taxon>
        <taxon>Pseudomonadota</taxon>
        <taxon>Gammaproteobacteria</taxon>
        <taxon>Alteromonadales</taxon>
        <taxon>Alteromonadaceae</taxon>
        <taxon>Alteromonas/Salinimonas group</taxon>
        <taxon>Alteromonas</taxon>
    </lineage>
</organism>
<sequence>MESAPVKLLFLSHASLSTGFVVGSHQLAKCYAKKYDVYHVSSAVTPYHFLKGKVGIRKLRNSLFPKFKEEFGFTDFIPLVLFPYGVSGWMDKLNDMFAFLYFKLFNIPTKCEVTLIDQPSFIGFYQTYIASKKVFYRPTDIYKNMGGGKYEKHEEKSVEICGGIIATSKEVLDALGSKALLKPNIVVENGVDYEFFSKPRSSAARKGFVYVGAIDFRFDLDFLIKLASLLPNENFDIFGSVSIEINSKKLPNNLSFKGSVDYSIVPDLLHTYRYGLIPLNDHPANVGRSPMKLFEYQAAGLITLVRESAKYKALETDVVLTYDNVETAIEKISDTILLEQGEYESRLQECAKLESWEIKSQVIENFVGFEN</sequence>
<gene>
    <name evidence="1" type="ORF">RJ41_17920</name>
</gene>
<dbReference type="EMBL" id="JWLW01000067">
    <property type="protein sequence ID" value="KHT44116.1"/>
    <property type="molecule type" value="Genomic_DNA"/>
</dbReference>
<proteinExistence type="predicted"/>
<reference evidence="1 2" key="1">
    <citation type="submission" date="2014-12" db="EMBL/GenBank/DDBJ databases">
        <title>Genome sequencing of Alteromonas marina AD001.</title>
        <authorList>
            <person name="Adrian T.G.S."/>
            <person name="Chan K.G."/>
        </authorList>
    </citation>
    <scope>NUCLEOTIDE SEQUENCE [LARGE SCALE GENOMIC DNA]</scope>
    <source>
        <strain evidence="1 2">AD001</strain>
    </source>
</reference>
<evidence type="ECO:0000313" key="1">
    <source>
        <dbReference type="EMBL" id="KHT44116.1"/>
    </source>
</evidence>
<dbReference type="Gene3D" id="3.40.50.2000">
    <property type="entry name" value="Glycogen Phosphorylase B"/>
    <property type="match status" value="1"/>
</dbReference>
<protein>
    <recommendedName>
        <fullName evidence="3">Glycosyltransferase</fullName>
    </recommendedName>
</protein>
<dbReference type="AlphaFoldDB" id="A0A0B3YUF3"/>
<accession>A0A0B3YUF3</accession>
<dbReference type="RefSeq" id="WP_039223761.1">
    <property type="nucleotide sequence ID" value="NZ_JWLW01000067.1"/>
</dbReference>